<feature type="binding site" evidence="6 7">
    <location>
        <position position="87"/>
    </location>
    <ligand>
        <name>S-adenosyl-L-methionine</name>
        <dbReference type="ChEBI" id="CHEBI:59789"/>
    </ligand>
</feature>
<dbReference type="GO" id="GO:0004164">
    <property type="term" value="F:diphthine synthase activity"/>
    <property type="evidence" value="ECO:0007669"/>
    <property type="project" value="UniProtKB-UniRule"/>
</dbReference>
<dbReference type="GO" id="GO:0032259">
    <property type="term" value="P:methylation"/>
    <property type="evidence" value="ECO:0007669"/>
    <property type="project" value="UniProtKB-KW"/>
</dbReference>
<evidence type="ECO:0000256" key="3">
    <source>
        <dbReference type="ARBA" id="ARBA00022603"/>
    </source>
</evidence>
<organism evidence="9 10">
    <name type="scientific">Archaeoglobus fulgidus DSM 8774</name>
    <dbReference type="NCBI Taxonomy" id="1344584"/>
    <lineage>
        <taxon>Archaea</taxon>
        <taxon>Methanobacteriati</taxon>
        <taxon>Methanobacteriota</taxon>
        <taxon>Archaeoglobi</taxon>
        <taxon>Archaeoglobales</taxon>
        <taxon>Archaeoglobaceae</taxon>
        <taxon>Archaeoglobus</taxon>
    </lineage>
</organism>
<comment type="function">
    <text evidence="6">S-adenosyl-L-methionine-dependent methyltransferase that catalyzes the trimethylation of the amino group of the modified target histidine residue in translation elongation factor 2 (EF-2), to form an intermediate called diphthine. The three successive methylation reactions represent the second step of diphthamide biosynthesis.</text>
</comment>
<dbReference type="Gene3D" id="3.30.950.10">
    <property type="entry name" value="Methyltransferase, Cobalt-precorrin-4 Transmethylase, Domain 2"/>
    <property type="match status" value="1"/>
</dbReference>
<feature type="binding site" evidence="6 7">
    <location>
        <begin position="112"/>
        <end position="113"/>
    </location>
    <ligand>
        <name>S-adenosyl-L-methionine</name>
        <dbReference type="ChEBI" id="CHEBI:59789"/>
    </ligand>
</feature>
<dbReference type="PIRSF" id="PIRSF036432">
    <property type="entry name" value="Diphthine_synth"/>
    <property type="match status" value="1"/>
</dbReference>
<dbReference type="AlphaFoldDB" id="A0A075W9Y9"/>
<name>A0A075W9Y9_ARCFL</name>
<dbReference type="NCBIfam" id="TIGR00522">
    <property type="entry name" value="dph5"/>
    <property type="match status" value="1"/>
</dbReference>
<dbReference type="HAMAP" id="MF_01084">
    <property type="entry name" value="Diphthine_synth"/>
    <property type="match status" value="1"/>
</dbReference>
<proteinExistence type="inferred from homology"/>
<evidence type="ECO:0000256" key="6">
    <source>
        <dbReference type="HAMAP-Rule" id="MF_01084"/>
    </source>
</evidence>
<feature type="binding site" evidence="6 7">
    <location>
        <position position="160"/>
    </location>
    <ligand>
        <name>S-adenosyl-L-methionine</name>
        <dbReference type="ChEBI" id="CHEBI:59789"/>
    </ligand>
</feature>
<dbReference type="RefSeq" id="WP_010877888.1">
    <property type="nucleotide sequence ID" value="NZ_CP006577.1"/>
</dbReference>
<evidence type="ECO:0000256" key="1">
    <source>
        <dbReference type="ARBA" id="ARBA00005156"/>
    </source>
</evidence>
<dbReference type="Proteomes" id="UP000028501">
    <property type="component" value="Chromosome"/>
</dbReference>
<dbReference type="GO" id="GO:0017183">
    <property type="term" value="P:protein histidyl modification to diphthamide"/>
    <property type="evidence" value="ECO:0007669"/>
    <property type="project" value="UniProtKB-UniRule"/>
</dbReference>
<dbReference type="SUPFAM" id="SSF53790">
    <property type="entry name" value="Tetrapyrrole methylase"/>
    <property type="match status" value="1"/>
</dbReference>
<sequence length="251" mass="28008">MLTFVGLGLWDVKDISVKGLEAVREADEVYVEYYTSKLLSSIEEMEEFFGKRVVELERSDLEENSFRLIERAKSKSVVLLVPGDPMVATTHSAIKLEAERKGVKTRIIHGASISTAVCGLTGLHNYRFGKSATVSWHRSQTPVNVIKANRSIDAHTLLFLDLHPEPMTIGHAVENLIAEDAQMKDLYAVGIARAGSGEEVVKCDRLENLKKIDFGKPLHVMVVLAKTLHFMEFECLREFADAPAELERLVA</sequence>
<dbReference type="UniPathway" id="UPA00559"/>
<dbReference type="InterPro" id="IPR035996">
    <property type="entry name" value="4pyrrol_Methylase_sf"/>
</dbReference>
<evidence type="ECO:0000259" key="8">
    <source>
        <dbReference type="Pfam" id="PF00590"/>
    </source>
</evidence>
<evidence type="ECO:0000256" key="2">
    <source>
        <dbReference type="ARBA" id="ARBA00006729"/>
    </source>
</evidence>
<feature type="binding site" evidence="6 7">
    <location>
        <position position="219"/>
    </location>
    <ligand>
        <name>S-adenosyl-L-methionine</name>
        <dbReference type="ChEBI" id="CHEBI:59789"/>
    </ligand>
</feature>
<dbReference type="EC" id="2.1.1.98" evidence="6"/>
<dbReference type="Gene3D" id="3.40.1010.10">
    <property type="entry name" value="Cobalt-precorrin-4 Transmethylase, Domain 1"/>
    <property type="match status" value="1"/>
</dbReference>
<evidence type="ECO:0000256" key="5">
    <source>
        <dbReference type="ARBA" id="ARBA00022691"/>
    </source>
</evidence>
<protein>
    <recommendedName>
        <fullName evidence="6">Diphthine synthase</fullName>
        <ecNumber evidence="6">2.1.1.98</ecNumber>
    </recommendedName>
    <alternativeName>
        <fullName evidence="6">Diphthamide biosynthesis methyltransferase</fullName>
    </alternativeName>
</protein>
<comment type="subunit">
    <text evidence="6">Homodimer.</text>
</comment>
<gene>
    <name evidence="6" type="primary">dphB</name>
    <name evidence="9" type="ORF">AFULGI_00003810</name>
</gene>
<dbReference type="InterPro" id="IPR004551">
    <property type="entry name" value="Dphthn_synthase"/>
</dbReference>
<evidence type="ECO:0000313" key="10">
    <source>
        <dbReference type="Proteomes" id="UP000028501"/>
    </source>
</evidence>
<dbReference type="InterPro" id="IPR014776">
    <property type="entry name" value="4pyrrole_Mease_sub2"/>
</dbReference>
<comment type="pathway">
    <text evidence="1 6">Protein modification; peptidyl-diphthamide biosynthesis.</text>
</comment>
<evidence type="ECO:0000256" key="4">
    <source>
        <dbReference type="ARBA" id="ARBA00022679"/>
    </source>
</evidence>
<dbReference type="Pfam" id="PF00590">
    <property type="entry name" value="TP_methylase"/>
    <property type="match status" value="1"/>
</dbReference>
<comment type="catalytic activity">
    <reaction evidence="6">
        <text>2-[(3S)-amino-3-carboxypropyl]-L-histidyl-[translation elongation factor 2] + 3 S-adenosyl-L-methionine = diphthine-[translation elongation factor 2] + 3 S-adenosyl-L-homocysteine + 3 H(+)</text>
        <dbReference type="Rhea" id="RHEA:36415"/>
        <dbReference type="Rhea" id="RHEA-COMP:9749"/>
        <dbReference type="Rhea" id="RHEA-COMP:10172"/>
        <dbReference type="ChEBI" id="CHEBI:15378"/>
        <dbReference type="ChEBI" id="CHEBI:57856"/>
        <dbReference type="ChEBI" id="CHEBI:59789"/>
        <dbReference type="ChEBI" id="CHEBI:73995"/>
        <dbReference type="ChEBI" id="CHEBI:82696"/>
        <dbReference type="EC" id="2.1.1.98"/>
    </reaction>
</comment>
<reference evidence="9 10" key="1">
    <citation type="submission" date="2013-07" db="EMBL/GenBank/DDBJ databases">
        <title>Genome of Archaeoglobus fulgidus.</title>
        <authorList>
            <person name="Fiebig A."/>
            <person name="Birkeland N.-K."/>
        </authorList>
    </citation>
    <scope>NUCLEOTIDE SEQUENCE [LARGE SCALE GENOMIC DNA]</scope>
    <source>
        <strain evidence="9 10">DSM 8774</strain>
    </source>
</reference>
<feature type="domain" description="Tetrapyrrole methylase" evidence="8">
    <location>
        <begin position="1"/>
        <end position="207"/>
    </location>
</feature>
<keyword evidence="4 6" id="KW-0808">Transferase</keyword>
<dbReference type="GeneID" id="24793920"/>
<evidence type="ECO:0000256" key="7">
    <source>
        <dbReference type="PIRSR" id="PIRSR036432-1"/>
    </source>
</evidence>
<dbReference type="KEGG" id="afg:AFULGI_00003810"/>
<dbReference type="SMR" id="A0A075W9Y9"/>
<accession>A0A075W9Y9</accession>
<feature type="binding site" evidence="6 7">
    <location>
        <position position="194"/>
    </location>
    <ligand>
        <name>S-adenosyl-L-methionine</name>
        <dbReference type="ChEBI" id="CHEBI:59789"/>
    </ligand>
</feature>
<evidence type="ECO:0000313" key="9">
    <source>
        <dbReference type="EMBL" id="AIG97200.1"/>
    </source>
</evidence>
<dbReference type="HOGENOM" id="CLU_066040_0_0_2"/>
<dbReference type="InterPro" id="IPR000878">
    <property type="entry name" value="4pyrrol_Mease"/>
</dbReference>
<dbReference type="PANTHER" id="PTHR10882">
    <property type="entry name" value="DIPHTHINE SYNTHASE"/>
    <property type="match status" value="1"/>
</dbReference>
<feature type="binding site" evidence="6 7">
    <location>
        <position position="84"/>
    </location>
    <ligand>
        <name>S-adenosyl-L-methionine</name>
        <dbReference type="ChEBI" id="CHEBI:59789"/>
    </ligand>
</feature>
<comment type="similarity">
    <text evidence="2 6">Belongs to the diphthine synthase family.</text>
</comment>
<dbReference type="CDD" id="cd11647">
    <property type="entry name" value="DHP5_DphB"/>
    <property type="match status" value="1"/>
</dbReference>
<keyword evidence="3 6" id="KW-0489">Methyltransferase</keyword>
<dbReference type="InterPro" id="IPR014777">
    <property type="entry name" value="4pyrrole_Mease_sub1"/>
</dbReference>
<dbReference type="EMBL" id="CP006577">
    <property type="protein sequence ID" value="AIG97200.1"/>
    <property type="molecule type" value="Genomic_DNA"/>
</dbReference>
<dbReference type="PANTHER" id="PTHR10882:SF0">
    <property type="entry name" value="DIPHTHINE METHYL ESTER SYNTHASE"/>
    <property type="match status" value="1"/>
</dbReference>
<keyword evidence="5 6" id="KW-0949">S-adenosyl-L-methionine</keyword>
<feature type="binding site" evidence="6 7">
    <location>
        <position position="9"/>
    </location>
    <ligand>
        <name>S-adenosyl-L-methionine</name>
        <dbReference type="ChEBI" id="CHEBI:59789"/>
    </ligand>
</feature>